<keyword evidence="2" id="KW-1185">Reference proteome</keyword>
<reference evidence="1 2" key="1">
    <citation type="submission" date="2016-07" db="EMBL/GenBank/DDBJ databases">
        <title>Pervasive Adenine N6-methylation of Active Genes in Fungi.</title>
        <authorList>
            <consortium name="DOE Joint Genome Institute"/>
            <person name="Mondo S.J."/>
            <person name="Dannebaum R.O."/>
            <person name="Kuo R.C."/>
            <person name="Labutti K."/>
            <person name="Haridas S."/>
            <person name="Kuo A."/>
            <person name="Salamov A."/>
            <person name="Ahrendt S.R."/>
            <person name="Lipzen A."/>
            <person name="Sullivan W."/>
            <person name="Andreopoulos W.B."/>
            <person name="Clum A."/>
            <person name="Lindquist E."/>
            <person name="Daum C."/>
            <person name="Ramamoorthy G.K."/>
            <person name="Gryganskyi A."/>
            <person name="Culley D."/>
            <person name="Magnuson J.K."/>
            <person name="James T.Y."/>
            <person name="O'Malley M.A."/>
            <person name="Stajich J.E."/>
            <person name="Spatafora J.W."/>
            <person name="Visel A."/>
            <person name="Grigoriev I.V."/>
        </authorList>
    </citation>
    <scope>NUCLEOTIDE SEQUENCE [LARGE SCALE GENOMIC DNA]</scope>
    <source>
        <strain evidence="1 2">ATCC 12442</strain>
    </source>
</reference>
<evidence type="ECO:0000313" key="1">
    <source>
        <dbReference type="EMBL" id="ORX72119.1"/>
    </source>
</evidence>
<name>A0A1Y1WF08_9FUNG</name>
<organism evidence="1 2">
    <name type="scientific">Linderina pennispora</name>
    <dbReference type="NCBI Taxonomy" id="61395"/>
    <lineage>
        <taxon>Eukaryota</taxon>
        <taxon>Fungi</taxon>
        <taxon>Fungi incertae sedis</taxon>
        <taxon>Zoopagomycota</taxon>
        <taxon>Kickxellomycotina</taxon>
        <taxon>Kickxellomycetes</taxon>
        <taxon>Kickxellales</taxon>
        <taxon>Kickxellaceae</taxon>
        <taxon>Linderina</taxon>
    </lineage>
</organism>
<dbReference type="AlphaFoldDB" id="A0A1Y1WF08"/>
<protein>
    <submittedName>
        <fullName evidence="1">Uncharacterized protein</fullName>
    </submittedName>
</protein>
<proteinExistence type="predicted"/>
<evidence type="ECO:0000313" key="2">
    <source>
        <dbReference type="Proteomes" id="UP000193922"/>
    </source>
</evidence>
<dbReference type="RefSeq" id="XP_040745543.1">
    <property type="nucleotide sequence ID" value="XM_040883071.1"/>
</dbReference>
<dbReference type="EMBL" id="MCFD01000003">
    <property type="protein sequence ID" value="ORX72119.1"/>
    <property type="molecule type" value="Genomic_DNA"/>
</dbReference>
<gene>
    <name evidence="1" type="ORF">DL89DRAFT_108314</name>
</gene>
<dbReference type="GeneID" id="63799719"/>
<comment type="caution">
    <text evidence="1">The sequence shown here is derived from an EMBL/GenBank/DDBJ whole genome shotgun (WGS) entry which is preliminary data.</text>
</comment>
<sequence length="152" mass="17529">MDETQLQKQHSPIYAPGFRLLANVKNKILWAIQNEQDIRSVLERSLHGLLQWPIGGPEMHSNRICDIRQRQHAQGHKNRQHQNQDPLLVSGRCVTLHTNAVAWLWHPNGRYCARMLMRGTQCNWRCLDHNDRACSRAFENPCGVGCESHGYG</sequence>
<dbReference type="Proteomes" id="UP000193922">
    <property type="component" value="Unassembled WGS sequence"/>
</dbReference>
<accession>A0A1Y1WF08</accession>